<proteinExistence type="predicted"/>
<evidence type="ECO:0000256" key="1">
    <source>
        <dbReference type="SAM" id="MobiDB-lite"/>
    </source>
</evidence>
<accession>A0A2R6XE94</accession>
<gene>
    <name evidence="2" type="ORF">MARPO_0020s0084</name>
</gene>
<dbReference type="AlphaFoldDB" id="A0A2R6XE94"/>
<dbReference type="Proteomes" id="UP000244005">
    <property type="component" value="Unassembled WGS sequence"/>
</dbReference>
<keyword evidence="3" id="KW-1185">Reference proteome</keyword>
<feature type="region of interest" description="Disordered" evidence="1">
    <location>
        <begin position="60"/>
        <end position="91"/>
    </location>
</feature>
<dbReference type="Gramene" id="Mp4g23210.1">
    <property type="protein sequence ID" value="Mp4g23210.1.cds"/>
    <property type="gene ID" value="Mp4g23210"/>
</dbReference>
<dbReference type="EMBL" id="KZ772692">
    <property type="protein sequence ID" value="PTQ44427.1"/>
    <property type="molecule type" value="Genomic_DNA"/>
</dbReference>
<feature type="compositionally biased region" description="Basic and acidic residues" evidence="1">
    <location>
        <begin position="81"/>
        <end position="91"/>
    </location>
</feature>
<feature type="compositionally biased region" description="Basic residues" evidence="1">
    <location>
        <begin position="71"/>
        <end position="80"/>
    </location>
</feature>
<name>A0A2R6XE94_MARPO</name>
<sequence length="134" mass="15464">MRQNARILFSNSTESEGLQLRRSRAASYMKAAEAARVKEPQWPVGGSTFHSSTEAAFVLPSTDRVIEQRHHTSPTRRQSREKREPVAVWRDEQNRTEQSMVRDVNLTPKALYFRVIFVSSSFEAPRHSQLHMPI</sequence>
<evidence type="ECO:0000313" key="2">
    <source>
        <dbReference type="EMBL" id="PTQ44427.1"/>
    </source>
</evidence>
<protein>
    <submittedName>
        <fullName evidence="2">Uncharacterized protein</fullName>
    </submittedName>
</protein>
<evidence type="ECO:0000313" key="3">
    <source>
        <dbReference type="Proteomes" id="UP000244005"/>
    </source>
</evidence>
<organism evidence="2 3">
    <name type="scientific">Marchantia polymorpha</name>
    <name type="common">Common liverwort</name>
    <name type="synonym">Marchantia aquatica</name>
    <dbReference type="NCBI Taxonomy" id="3197"/>
    <lineage>
        <taxon>Eukaryota</taxon>
        <taxon>Viridiplantae</taxon>
        <taxon>Streptophyta</taxon>
        <taxon>Embryophyta</taxon>
        <taxon>Marchantiophyta</taxon>
        <taxon>Marchantiopsida</taxon>
        <taxon>Marchantiidae</taxon>
        <taxon>Marchantiales</taxon>
        <taxon>Marchantiaceae</taxon>
        <taxon>Marchantia</taxon>
    </lineage>
</organism>
<reference evidence="3" key="1">
    <citation type="journal article" date="2017" name="Cell">
        <title>Insights into land plant evolution garnered from the Marchantia polymorpha genome.</title>
        <authorList>
            <person name="Bowman J.L."/>
            <person name="Kohchi T."/>
            <person name="Yamato K.T."/>
            <person name="Jenkins J."/>
            <person name="Shu S."/>
            <person name="Ishizaki K."/>
            <person name="Yamaoka S."/>
            <person name="Nishihama R."/>
            <person name="Nakamura Y."/>
            <person name="Berger F."/>
            <person name="Adam C."/>
            <person name="Aki S.S."/>
            <person name="Althoff F."/>
            <person name="Araki T."/>
            <person name="Arteaga-Vazquez M.A."/>
            <person name="Balasubrmanian S."/>
            <person name="Barry K."/>
            <person name="Bauer D."/>
            <person name="Boehm C.R."/>
            <person name="Briginshaw L."/>
            <person name="Caballero-Perez J."/>
            <person name="Catarino B."/>
            <person name="Chen F."/>
            <person name="Chiyoda S."/>
            <person name="Chovatia M."/>
            <person name="Davies K.M."/>
            <person name="Delmans M."/>
            <person name="Demura T."/>
            <person name="Dierschke T."/>
            <person name="Dolan L."/>
            <person name="Dorantes-Acosta A.E."/>
            <person name="Eklund D.M."/>
            <person name="Florent S.N."/>
            <person name="Flores-Sandoval E."/>
            <person name="Fujiyama A."/>
            <person name="Fukuzawa H."/>
            <person name="Galik B."/>
            <person name="Grimanelli D."/>
            <person name="Grimwood J."/>
            <person name="Grossniklaus U."/>
            <person name="Hamada T."/>
            <person name="Haseloff J."/>
            <person name="Hetherington A.J."/>
            <person name="Higo A."/>
            <person name="Hirakawa Y."/>
            <person name="Hundley H.N."/>
            <person name="Ikeda Y."/>
            <person name="Inoue K."/>
            <person name="Inoue S.I."/>
            <person name="Ishida S."/>
            <person name="Jia Q."/>
            <person name="Kakita M."/>
            <person name="Kanazawa T."/>
            <person name="Kawai Y."/>
            <person name="Kawashima T."/>
            <person name="Kennedy M."/>
            <person name="Kinose K."/>
            <person name="Kinoshita T."/>
            <person name="Kohara Y."/>
            <person name="Koide E."/>
            <person name="Komatsu K."/>
            <person name="Kopischke S."/>
            <person name="Kubo M."/>
            <person name="Kyozuka J."/>
            <person name="Lagercrantz U."/>
            <person name="Lin S.S."/>
            <person name="Lindquist E."/>
            <person name="Lipzen A.M."/>
            <person name="Lu C.W."/>
            <person name="De Luna E."/>
            <person name="Martienssen R.A."/>
            <person name="Minamino N."/>
            <person name="Mizutani M."/>
            <person name="Mizutani M."/>
            <person name="Mochizuki N."/>
            <person name="Monte I."/>
            <person name="Mosher R."/>
            <person name="Nagasaki H."/>
            <person name="Nakagami H."/>
            <person name="Naramoto S."/>
            <person name="Nishitani K."/>
            <person name="Ohtani M."/>
            <person name="Okamoto T."/>
            <person name="Okumura M."/>
            <person name="Phillips J."/>
            <person name="Pollak B."/>
            <person name="Reinders A."/>
            <person name="Rovekamp M."/>
            <person name="Sano R."/>
            <person name="Sawa S."/>
            <person name="Schmid M.W."/>
            <person name="Shirakawa M."/>
            <person name="Solano R."/>
            <person name="Spunde A."/>
            <person name="Suetsugu N."/>
            <person name="Sugano S."/>
            <person name="Sugiyama A."/>
            <person name="Sun R."/>
            <person name="Suzuki Y."/>
            <person name="Takenaka M."/>
            <person name="Takezawa D."/>
            <person name="Tomogane H."/>
            <person name="Tsuzuki M."/>
            <person name="Ueda T."/>
            <person name="Umeda M."/>
            <person name="Ward J.M."/>
            <person name="Watanabe Y."/>
            <person name="Yazaki K."/>
            <person name="Yokoyama R."/>
            <person name="Yoshitake Y."/>
            <person name="Yotsui I."/>
            <person name="Zachgo S."/>
            <person name="Schmutz J."/>
        </authorList>
    </citation>
    <scope>NUCLEOTIDE SEQUENCE [LARGE SCALE GENOMIC DNA]</scope>
    <source>
        <strain evidence="3">Tak-1</strain>
    </source>
</reference>